<keyword evidence="1" id="KW-0732">Signal</keyword>
<evidence type="ECO:0000313" key="2">
    <source>
        <dbReference type="EMBL" id="KAK8857261.1"/>
    </source>
</evidence>
<feature type="signal peptide" evidence="1">
    <location>
        <begin position="1"/>
        <end position="18"/>
    </location>
</feature>
<reference evidence="2 3" key="1">
    <citation type="journal article" date="2024" name="IMA Fungus">
        <title>Apiospora arundinis, a panoply of carbohydrate-active enzymes and secondary metabolites.</title>
        <authorList>
            <person name="Sorensen T."/>
            <person name="Petersen C."/>
            <person name="Muurmann A.T."/>
            <person name="Christiansen J.V."/>
            <person name="Brundto M.L."/>
            <person name="Overgaard C.K."/>
            <person name="Boysen A.T."/>
            <person name="Wollenberg R.D."/>
            <person name="Larsen T.O."/>
            <person name="Sorensen J.L."/>
            <person name="Nielsen K.L."/>
            <person name="Sondergaard T.E."/>
        </authorList>
    </citation>
    <scope>NUCLEOTIDE SEQUENCE [LARGE SCALE GENOMIC DNA]</scope>
    <source>
        <strain evidence="2 3">AAU 773</strain>
    </source>
</reference>
<sequence length="176" mass="18813">MQFATLVALAVAAATATASPVKPGAGSVGKRQLVVPFLHSSAPPKRPDDEPTDIATDIANATNIDDGIDAGVDADIDADCTDIDIDTDSAGFDVDAGWEKPKLANLDVPHPCYLECYTTNVFPDEDENEQFCHAACVETVQESVKNWPCAADCLGNGETYEICQDQCPDEDFVDTW</sequence>
<name>A0ABR2I4H9_9PEZI</name>
<dbReference type="EMBL" id="JAPCWZ010000007">
    <property type="protein sequence ID" value="KAK8857261.1"/>
    <property type="molecule type" value="Genomic_DNA"/>
</dbReference>
<evidence type="ECO:0000256" key="1">
    <source>
        <dbReference type="SAM" id="SignalP"/>
    </source>
</evidence>
<gene>
    <name evidence="2" type="ORF">PGQ11_013173</name>
</gene>
<dbReference type="Proteomes" id="UP001390339">
    <property type="component" value="Unassembled WGS sequence"/>
</dbReference>
<keyword evidence="3" id="KW-1185">Reference proteome</keyword>
<feature type="chain" id="PRO_5046576825" evidence="1">
    <location>
        <begin position="19"/>
        <end position="176"/>
    </location>
</feature>
<accession>A0ABR2I4H9</accession>
<comment type="caution">
    <text evidence="2">The sequence shown here is derived from an EMBL/GenBank/DDBJ whole genome shotgun (WGS) entry which is preliminary data.</text>
</comment>
<protein>
    <submittedName>
        <fullName evidence="2">Uncharacterized protein</fullName>
    </submittedName>
</protein>
<evidence type="ECO:0000313" key="3">
    <source>
        <dbReference type="Proteomes" id="UP001390339"/>
    </source>
</evidence>
<organism evidence="2 3">
    <name type="scientific">Apiospora arundinis</name>
    <dbReference type="NCBI Taxonomy" id="335852"/>
    <lineage>
        <taxon>Eukaryota</taxon>
        <taxon>Fungi</taxon>
        <taxon>Dikarya</taxon>
        <taxon>Ascomycota</taxon>
        <taxon>Pezizomycotina</taxon>
        <taxon>Sordariomycetes</taxon>
        <taxon>Xylariomycetidae</taxon>
        <taxon>Amphisphaeriales</taxon>
        <taxon>Apiosporaceae</taxon>
        <taxon>Apiospora</taxon>
    </lineage>
</organism>
<proteinExistence type="predicted"/>